<dbReference type="InParanoid" id="Q2FMM1"/>
<reference evidence="3" key="1">
    <citation type="journal article" date="2016" name="Stand. Genomic Sci.">
        <title>Complete genome sequence of Methanospirillum hungatei type strain JF1.</title>
        <authorList>
            <person name="Gunsalus R.P."/>
            <person name="Cook L.E."/>
            <person name="Crable B."/>
            <person name="Rohlin L."/>
            <person name="McDonald E."/>
            <person name="Mouttaki H."/>
            <person name="Sieber J.R."/>
            <person name="Poweleit N."/>
            <person name="Zhou H."/>
            <person name="Lapidus A.L."/>
            <person name="Daligault H.E."/>
            <person name="Land M."/>
            <person name="Gilna P."/>
            <person name="Ivanova N."/>
            <person name="Kyrpides N."/>
            <person name="Culley D.E."/>
            <person name="McInerney M.J."/>
        </authorList>
    </citation>
    <scope>NUCLEOTIDE SEQUENCE [LARGE SCALE GENOMIC DNA]</scope>
    <source>
        <strain evidence="3">ATCC 27890 / DSM 864 / NBRC 100397 / JF-1</strain>
    </source>
</reference>
<dbReference type="Pfam" id="PF14258">
    <property type="entry name" value="DUF4350"/>
    <property type="match status" value="1"/>
</dbReference>
<proteinExistence type="predicted"/>
<organism evidence="2 3">
    <name type="scientific">Methanospirillum hungatei JF-1 (strain ATCC 27890 / DSM 864 / NBRC 100397 / JF-1)</name>
    <dbReference type="NCBI Taxonomy" id="323259"/>
    <lineage>
        <taxon>Archaea</taxon>
        <taxon>Methanobacteriati</taxon>
        <taxon>Methanobacteriota</taxon>
        <taxon>Stenosarchaea group</taxon>
        <taxon>Methanomicrobia</taxon>
        <taxon>Methanomicrobiales</taxon>
        <taxon>Methanospirillaceae</taxon>
        <taxon>Methanospirillum</taxon>
    </lineage>
</organism>
<name>Q2FMM1_METHJ</name>
<dbReference type="eggNOG" id="arCOG01314">
    <property type="taxonomic scope" value="Archaea"/>
</dbReference>
<keyword evidence="3" id="KW-1185">Reference proteome</keyword>
<accession>Q2FMM1</accession>
<gene>
    <name evidence="2" type="ordered locus">Mhun_0403</name>
</gene>
<evidence type="ECO:0000259" key="1">
    <source>
        <dbReference type="Pfam" id="PF14258"/>
    </source>
</evidence>
<dbReference type="InterPro" id="IPR025646">
    <property type="entry name" value="DUF4350"/>
</dbReference>
<dbReference type="EMBL" id="CP000254">
    <property type="protein sequence ID" value="ABD40168.1"/>
    <property type="molecule type" value="Genomic_DNA"/>
</dbReference>
<dbReference type="Proteomes" id="UP000001941">
    <property type="component" value="Chromosome"/>
</dbReference>
<evidence type="ECO:0000313" key="3">
    <source>
        <dbReference type="Proteomes" id="UP000001941"/>
    </source>
</evidence>
<dbReference type="STRING" id="323259.Mhun_0403"/>
<sequence length="302" mass="33406">MKRNFIIGLMICTALLILGIFLTTNTLEFSQDNIGWNGSSGFFSRLDRHTTEMITDISALETKENTTLLIIAPNESWSGEEIRIIHAFLKRGNTVFLADETDTGNSLLSGLGSSIRIGPSYLAGIDRAYNNSSILITSPVQEHPLTRGIGSLVLDKAKPLTGGTPLIQTGIMSWIDTNNDFRISSDESFGRYTVLSQEQMGNGEIIVLSDSGVFINSMSGIESEYGNGQFLSRCIQYRPNLLIEQIHSRTADYSGMGWLFRHIRLDSFLKTMIVLVSLLACAFLFRKRPPGFSDIGSEPVMM</sequence>
<dbReference type="GeneID" id="3923413"/>
<evidence type="ECO:0000313" key="2">
    <source>
        <dbReference type="EMBL" id="ABD40168.1"/>
    </source>
</evidence>
<dbReference type="AlphaFoldDB" id="Q2FMM1"/>
<dbReference type="EnsemblBacteria" id="ABD40168">
    <property type="protein sequence ID" value="ABD40168"/>
    <property type="gene ID" value="Mhun_0403"/>
</dbReference>
<dbReference type="HOGENOM" id="CLU_060688_0_0_2"/>
<dbReference type="OrthoDB" id="372296at2157"/>
<dbReference type="KEGG" id="mhu:Mhun_0403"/>
<protein>
    <recommendedName>
        <fullName evidence="1">DUF4350 domain-containing protein</fullName>
    </recommendedName>
</protein>
<dbReference type="RefSeq" id="WP_011447459.1">
    <property type="nucleotide sequence ID" value="NC_007796.1"/>
</dbReference>
<feature type="domain" description="DUF4350" evidence="1">
    <location>
        <begin position="32"/>
        <end position="234"/>
    </location>
</feature>